<feature type="compositionally biased region" description="Pro residues" evidence="26">
    <location>
        <begin position="765"/>
        <end position="777"/>
    </location>
</feature>
<evidence type="ECO:0000256" key="3">
    <source>
        <dbReference type="ARBA" id="ARBA00004245"/>
    </source>
</evidence>
<dbReference type="RefSeq" id="XP_032827653.1">
    <property type="nucleotide sequence ID" value="XM_032971762.1"/>
</dbReference>
<dbReference type="SUPFAM" id="SSF49313">
    <property type="entry name" value="Cadherin-like"/>
    <property type="match status" value="2"/>
</dbReference>
<dbReference type="RefSeq" id="XP_032827645.1">
    <property type="nucleotide sequence ID" value="XM_032971754.1"/>
</dbReference>
<dbReference type="GO" id="GO:0042383">
    <property type="term" value="C:sarcolemma"/>
    <property type="evidence" value="ECO:0007669"/>
    <property type="project" value="UniProtKB-SubCell"/>
</dbReference>
<dbReference type="RefSeq" id="XP_032827649.1">
    <property type="nucleotide sequence ID" value="XM_032971758.1"/>
</dbReference>
<dbReference type="SUPFAM" id="SSF111006">
    <property type="entry name" value="Dystroglycan, domain 2"/>
    <property type="match status" value="1"/>
</dbReference>
<dbReference type="GO" id="GO:0016011">
    <property type="term" value="C:dystroglycan complex"/>
    <property type="evidence" value="ECO:0007669"/>
    <property type="project" value="TreeGrafter"/>
</dbReference>
<evidence type="ECO:0000256" key="8">
    <source>
        <dbReference type="ARBA" id="ARBA00022525"/>
    </source>
</evidence>
<evidence type="ECO:0000256" key="5">
    <source>
        <dbReference type="ARBA" id="ARBA00004642"/>
    </source>
</evidence>
<keyword evidence="10 27" id="KW-0812">Transmembrane</keyword>
<dbReference type="AlphaFoldDB" id="A0AAJ7U0N4"/>
<evidence type="ECO:0000313" key="38">
    <source>
        <dbReference type="RefSeq" id="XP_032827652.1"/>
    </source>
</evidence>
<keyword evidence="29" id="KW-1185">Reference proteome</keyword>
<protein>
    <recommendedName>
        <fullName evidence="22">Dystroglycan 1</fullName>
    </recommendedName>
    <alternativeName>
        <fullName evidence="24">Dystroglycan</fullName>
    </alternativeName>
    <alternativeName>
        <fullName evidence="23">Dystrophin-associated glycoprotein 1</fullName>
    </alternativeName>
</protein>
<feature type="compositionally biased region" description="Low complexity" evidence="26">
    <location>
        <begin position="465"/>
        <end position="477"/>
    </location>
</feature>
<dbReference type="GO" id="GO:0005604">
    <property type="term" value="C:basement membrane"/>
    <property type="evidence" value="ECO:0007669"/>
    <property type="project" value="TreeGrafter"/>
</dbReference>
<feature type="domain" description="Peptidase S72" evidence="28">
    <location>
        <begin position="641"/>
        <end position="750"/>
    </location>
</feature>
<evidence type="ECO:0000256" key="6">
    <source>
        <dbReference type="ARBA" id="ARBA00022475"/>
    </source>
</evidence>
<dbReference type="RefSeq" id="XP_032827647.1">
    <property type="nucleotide sequence ID" value="XM_032971756.1"/>
</dbReference>
<keyword evidence="7" id="KW-0963">Cytoplasm</keyword>
<keyword evidence="16" id="KW-0325">Glycoprotein</keyword>
<keyword evidence="17" id="KW-0206">Cytoskeleton</keyword>
<feature type="region of interest" description="Disordered" evidence="26">
    <location>
        <begin position="757"/>
        <end position="782"/>
    </location>
</feature>
<feature type="region of interest" description="Disordered" evidence="26">
    <location>
        <begin position="452"/>
        <end position="481"/>
    </location>
</feature>
<dbReference type="RefSeq" id="XP_032827650.1">
    <property type="nucleotide sequence ID" value="XM_032971759.1"/>
</dbReference>
<sequence>MCHHTHLPVTNVKSPKLPRQCVRSPPVQIVLLLLPLVLSMLSASPGFSNAAADDDEHGRLAGQEGVPHIEASLHFGFPASESARPAYEEKRPWQASDVVATVGHAFQLPIPLDGDPGRCTNVTEEGKKSLPDWLSWNAELNTLFGLPLEANTGLYFITVSHPSPNGGVHRKEMFPLHVVSEQSNSRVTDKLPSFPGSADGGCGPEEAVTVLTIIIDADLTKMNPGQRLQLLKKMEAFSDVDVDKIKLMPVINNRLFDMSAFMAGPGNAKKVIENGALLSWKLGCSLNQSTIPNIANVEIPAKEGTMAEKIGYPVLGWHIANQKAVVNMRSRRQLYLTPTPVLVFVPPTTRAEPVEPPVRIVPSHVSPTFGPTDVTEDPVRYTGPGHIVTQVVTVTPSKVRPSVYATPILFPIQPTAIDTITATVGQSIQPTAARPEYIEPTVAVASTADGAKATPTGAAGGGGRIKTTTAKPTAAVTKKPRTKKPVLKLTTPAPTPPMKATTTTAPVAKITTKATTTTSRTTTKIIPDPNRPPTLKNPIDRLDVNIGTYFELKIPYDTFFDHEDGTTDRLKLVLCTSKHELVNASSWVQFNSTSQVLFGLPPDNEKLIGKHEYIMSAMDKGGKIARDAFEIIVHKKPNDGRSSAKFQAKFNNDYKKVANDVLMKIKLVKKLAYTLGDKNVSALTIDDMRSGSFTIVWNNNSLPLEPCPDEQIRQLGKKIGTDDGKPTENFDANMGPEFKPVSVNIVGSEDCEGISFVPVRKGPPMDRPQPTTPPPLEGPERTSQDDVYLHTVIPAVVVAAILLIAGVIAMICYRKKRKGKLSEEDQATFIKKGVPIIFADELDDTKPVPSSSMPLILTEEKPPLPPPEYPCQMAGPGMSAAVSAADDSVCESTPLREEDPNAPPYQPPPPFTSPQGAGGRGPRPKNMTPYRSPPPYVPP</sequence>
<dbReference type="GO" id="GO:0016203">
    <property type="term" value="P:muscle attachment"/>
    <property type="evidence" value="ECO:0007669"/>
    <property type="project" value="TreeGrafter"/>
</dbReference>
<dbReference type="PROSITE" id="PS51699">
    <property type="entry name" value="SEA_DG"/>
    <property type="match status" value="1"/>
</dbReference>
<organism evidence="29 39">
    <name type="scientific">Petromyzon marinus</name>
    <name type="common">Sea lamprey</name>
    <dbReference type="NCBI Taxonomy" id="7757"/>
    <lineage>
        <taxon>Eukaryota</taxon>
        <taxon>Metazoa</taxon>
        <taxon>Chordata</taxon>
        <taxon>Craniata</taxon>
        <taxon>Vertebrata</taxon>
        <taxon>Cyclostomata</taxon>
        <taxon>Hyperoartia</taxon>
        <taxon>Petromyzontiformes</taxon>
        <taxon>Petromyzontidae</taxon>
        <taxon>Petromyzon</taxon>
    </lineage>
</organism>
<dbReference type="InterPro" id="IPR013783">
    <property type="entry name" value="Ig-like_fold"/>
</dbReference>
<evidence type="ECO:0000256" key="9">
    <source>
        <dbReference type="ARBA" id="ARBA00022553"/>
    </source>
</evidence>
<dbReference type="GO" id="GO:0005654">
    <property type="term" value="C:nucleoplasm"/>
    <property type="evidence" value="ECO:0007669"/>
    <property type="project" value="UniProtKB-SubCell"/>
</dbReference>
<keyword evidence="8" id="KW-0964">Secreted</keyword>
<dbReference type="PANTHER" id="PTHR21559:SF22">
    <property type="entry name" value="DYSTROGLYCAN 1"/>
    <property type="match status" value="1"/>
</dbReference>
<feature type="compositionally biased region" description="Low complexity" evidence="26">
    <location>
        <begin position="514"/>
        <end position="524"/>
    </location>
</feature>
<feature type="compositionally biased region" description="Pro residues" evidence="26">
    <location>
        <begin position="901"/>
        <end position="912"/>
    </location>
</feature>
<evidence type="ECO:0000256" key="11">
    <source>
        <dbReference type="ARBA" id="ARBA00022729"/>
    </source>
</evidence>
<evidence type="ECO:0000313" key="33">
    <source>
        <dbReference type="RefSeq" id="XP_032827647.1"/>
    </source>
</evidence>
<keyword evidence="12 27" id="KW-1133">Transmembrane helix</keyword>
<dbReference type="GO" id="GO:0005509">
    <property type="term" value="F:calcium ion binding"/>
    <property type="evidence" value="ECO:0007669"/>
    <property type="project" value="InterPro"/>
</dbReference>
<feature type="region of interest" description="Disordered" evidence="26">
    <location>
        <begin position="873"/>
        <end position="939"/>
    </location>
</feature>
<evidence type="ECO:0000313" key="31">
    <source>
        <dbReference type="RefSeq" id="XP_032827645.1"/>
    </source>
</evidence>
<evidence type="ECO:0000256" key="20">
    <source>
        <dbReference type="ARBA" id="ARBA00023567"/>
    </source>
</evidence>
<dbReference type="CTD" id="1605"/>
<keyword evidence="13" id="KW-0770">Synapse</keyword>
<dbReference type="InterPro" id="IPR030398">
    <property type="entry name" value="SEA_DG_dom"/>
</dbReference>
<evidence type="ECO:0000256" key="27">
    <source>
        <dbReference type="SAM" id="Phobius"/>
    </source>
</evidence>
<keyword evidence="14 27" id="KW-0472">Membrane</keyword>
<dbReference type="GO" id="GO:0021675">
    <property type="term" value="P:nerve development"/>
    <property type="evidence" value="ECO:0007669"/>
    <property type="project" value="TreeGrafter"/>
</dbReference>
<comment type="function">
    <text evidence="21">Transmembrane protein that plays important roles in connecting the extracellular matrix to the cytoskeleton. Acts as a cell adhesion receptor in both muscle and non-muscle tissues. Receptor for both DMD and UTRN and, through these interactions, scaffolds axin to the cytoskeleton. Also functions in cell adhesion-mediated signaling and implicated in cell polarity.</text>
</comment>
<evidence type="ECO:0000256" key="2">
    <source>
        <dbReference type="ARBA" id="ARBA00004239"/>
    </source>
</evidence>
<evidence type="ECO:0000256" key="22">
    <source>
        <dbReference type="ARBA" id="ARBA00026224"/>
    </source>
</evidence>
<name>A0AAJ7U0N4_PETMA</name>
<feature type="region of interest" description="Disordered" evidence="26">
    <location>
        <begin position="514"/>
        <end position="539"/>
    </location>
</feature>
<keyword evidence="6" id="KW-1003">Cell membrane</keyword>
<keyword evidence="11" id="KW-0732">Signal</keyword>
<evidence type="ECO:0000313" key="32">
    <source>
        <dbReference type="RefSeq" id="XP_032827646.1"/>
    </source>
</evidence>
<dbReference type="GO" id="GO:0043236">
    <property type="term" value="F:laminin binding"/>
    <property type="evidence" value="ECO:0007669"/>
    <property type="project" value="TreeGrafter"/>
</dbReference>
<evidence type="ECO:0000256" key="10">
    <source>
        <dbReference type="ARBA" id="ARBA00022692"/>
    </source>
</evidence>
<evidence type="ECO:0000313" key="36">
    <source>
        <dbReference type="RefSeq" id="XP_032827650.1"/>
    </source>
</evidence>
<evidence type="ECO:0000313" key="37">
    <source>
        <dbReference type="RefSeq" id="XP_032827651.1"/>
    </source>
</evidence>
<evidence type="ECO:0000256" key="13">
    <source>
        <dbReference type="ARBA" id="ARBA00023018"/>
    </source>
</evidence>
<gene>
    <name evidence="30 31 32 33 34 35 36 37 38 39" type="primary">DAG1</name>
</gene>
<evidence type="ECO:0000256" key="21">
    <source>
        <dbReference type="ARBA" id="ARBA00024991"/>
    </source>
</evidence>
<dbReference type="GO" id="GO:0005615">
    <property type="term" value="C:extracellular space"/>
    <property type="evidence" value="ECO:0007669"/>
    <property type="project" value="TreeGrafter"/>
</dbReference>
<evidence type="ECO:0000313" key="30">
    <source>
        <dbReference type="RefSeq" id="XP_032827644.1"/>
    </source>
</evidence>
<evidence type="ECO:0000256" key="24">
    <source>
        <dbReference type="ARBA" id="ARBA00031034"/>
    </source>
</evidence>
<evidence type="ECO:0000256" key="17">
    <source>
        <dbReference type="ARBA" id="ARBA00023212"/>
    </source>
</evidence>
<dbReference type="Gene3D" id="2.60.40.10">
    <property type="entry name" value="Immunoglobulins"/>
    <property type="match status" value="2"/>
</dbReference>
<accession>A0AAJ7U0N4</accession>
<evidence type="ECO:0000256" key="16">
    <source>
        <dbReference type="ARBA" id="ARBA00023180"/>
    </source>
</evidence>
<dbReference type="RefSeq" id="XP_032827652.1">
    <property type="nucleotide sequence ID" value="XM_032971761.1"/>
</dbReference>
<dbReference type="SMART" id="SM00736">
    <property type="entry name" value="CADG"/>
    <property type="match status" value="1"/>
</dbReference>
<dbReference type="GO" id="GO:0045211">
    <property type="term" value="C:postsynaptic membrane"/>
    <property type="evidence" value="ECO:0007669"/>
    <property type="project" value="UniProtKB-SubCell"/>
</dbReference>
<evidence type="ECO:0000313" key="34">
    <source>
        <dbReference type="RefSeq" id="XP_032827648.1"/>
    </source>
</evidence>
<evidence type="ECO:0000256" key="12">
    <source>
        <dbReference type="ARBA" id="ARBA00022989"/>
    </source>
</evidence>
<dbReference type="KEGG" id="pmrn:116952402"/>
<dbReference type="Pfam" id="PF05454">
    <property type="entry name" value="DAG1"/>
    <property type="match status" value="1"/>
</dbReference>
<evidence type="ECO:0000256" key="7">
    <source>
        <dbReference type="ARBA" id="ARBA00022490"/>
    </source>
</evidence>
<evidence type="ECO:0000256" key="26">
    <source>
        <dbReference type="SAM" id="MobiDB-lite"/>
    </source>
</evidence>
<evidence type="ECO:0000256" key="19">
    <source>
        <dbReference type="ARBA" id="ARBA00023257"/>
    </source>
</evidence>
<reference evidence="30 31" key="1">
    <citation type="submission" date="2025-04" db="UniProtKB">
        <authorList>
            <consortium name="RefSeq"/>
        </authorList>
    </citation>
    <scope>IDENTIFICATION</scope>
    <source>
        <tissue evidence="30 31">Sperm</tissue>
    </source>
</reference>
<dbReference type="Gene3D" id="3.30.70.1040">
    <property type="entry name" value="Dystroglycan, domain 2"/>
    <property type="match status" value="1"/>
</dbReference>
<evidence type="ECO:0000256" key="14">
    <source>
        <dbReference type="ARBA" id="ARBA00023136"/>
    </source>
</evidence>
<evidence type="ECO:0000259" key="28">
    <source>
        <dbReference type="PROSITE" id="PS51699"/>
    </source>
</evidence>
<dbReference type="InterPro" id="IPR027468">
    <property type="entry name" value="Alpha-dystroglycan_domain_2"/>
</dbReference>
<evidence type="ECO:0000313" key="29">
    <source>
        <dbReference type="Proteomes" id="UP001318040"/>
    </source>
</evidence>
<feature type="transmembrane region" description="Helical" evidence="27">
    <location>
        <begin position="787"/>
        <end position="813"/>
    </location>
</feature>
<evidence type="ECO:0000256" key="15">
    <source>
        <dbReference type="ARBA" id="ARBA00023157"/>
    </source>
</evidence>
<dbReference type="Pfam" id="PF18424">
    <property type="entry name" value="a_DG1_N2"/>
    <property type="match status" value="1"/>
</dbReference>
<dbReference type="PANTHER" id="PTHR21559">
    <property type="entry name" value="DYSTROGLYCAN-RELATED"/>
    <property type="match status" value="1"/>
</dbReference>
<dbReference type="GO" id="GO:0002009">
    <property type="term" value="P:morphogenesis of an epithelium"/>
    <property type="evidence" value="ECO:0007669"/>
    <property type="project" value="TreeGrafter"/>
</dbReference>
<dbReference type="RefSeq" id="XP_032827651.1">
    <property type="nucleotide sequence ID" value="XM_032971760.1"/>
</dbReference>
<evidence type="ECO:0000256" key="23">
    <source>
        <dbReference type="ARBA" id="ARBA00030092"/>
    </source>
</evidence>
<evidence type="ECO:0000313" key="39">
    <source>
        <dbReference type="RefSeq" id="XP_032827653.1"/>
    </source>
</evidence>
<dbReference type="InterPro" id="IPR041631">
    <property type="entry name" value="Alpha_DG1_N2"/>
</dbReference>
<evidence type="ECO:0000256" key="18">
    <source>
        <dbReference type="ARBA" id="ARBA00023242"/>
    </source>
</evidence>
<dbReference type="RefSeq" id="XP_032827648.1">
    <property type="nucleotide sequence ID" value="XM_032971757.1"/>
</dbReference>
<dbReference type="InterPro" id="IPR006644">
    <property type="entry name" value="Cadg"/>
</dbReference>
<proteinExistence type="predicted"/>
<evidence type="ECO:0000256" key="1">
    <source>
        <dbReference type="ARBA" id="ARBA00004135"/>
    </source>
</evidence>
<dbReference type="InterPro" id="IPR008465">
    <property type="entry name" value="DAG1_C"/>
</dbReference>
<dbReference type="GO" id="GO:0005856">
    <property type="term" value="C:cytoskeleton"/>
    <property type="evidence" value="ECO:0007669"/>
    <property type="project" value="UniProtKB-SubCell"/>
</dbReference>
<keyword evidence="9" id="KW-0597">Phosphoprotein</keyword>
<dbReference type="InterPro" id="IPR015919">
    <property type="entry name" value="Cadherin-like_sf"/>
</dbReference>
<evidence type="ECO:0000313" key="35">
    <source>
        <dbReference type="RefSeq" id="XP_032827649.1"/>
    </source>
</evidence>
<dbReference type="RefSeq" id="XP_032827646.1">
    <property type="nucleotide sequence ID" value="XM_032971755.1"/>
</dbReference>
<dbReference type="RefSeq" id="XP_032827644.1">
    <property type="nucleotide sequence ID" value="XM_032971753.1"/>
</dbReference>
<keyword evidence="18" id="KW-0539">Nucleus</keyword>
<evidence type="ECO:0000256" key="4">
    <source>
        <dbReference type="ARBA" id="ARBA00004251"/>
    </source>
</evidence>
<keyword evidence="19" id="KW-0628">Postsynaptic cell membrane</keyword>
<dbReference type="Proteomes" id="UP001318040">
    <property type="component" value="Chromosome 46"/>
</dbReference>
<dbReference type="Pfam" id="PF05345">
    <property type="entry name" value="He_PIG"/>
    <property type="match status" value="1"/>
</dbReference>
<dbReference type="GO" id="GO:0007411">
    <property type="term" value="P:axon guidance"/>
    <property type="evidence" value="ECO:0007669"/>
    <property type="project" value="TreeGrafter"/>
</dbReference>
<comment type="subcellular location">
    <subcellularLocation>
        <location evidence="1">Cell membrane</location>
        <location evidence="1">Sarcolemma</location>
    </subcellularLocation>
    <subcellularLocation>
        <location evidence="4">Cell membrane</location>
        <topology evidence="4">Single-pass type I membrane protein</topology>
    </subcellularLocation>
    <subcellularLocation>
        <location evidence="3">Cytoplasm</location>
        <location evidence="3">Cytoskeleton</location>
    </subcellularLocation>
    <subcellularLocation>
        <location evidence="5">Nucleus</location>
        <location evidence="5">Nucleoplasm</location>
    </subcellularLocation>
    <subcellularLocation>
        <location evidence="25">Postsynaptic cell membrane</location>
    </subcellularLocation>
    <subcellularLocation>
        <location evidence="2">Secreted</location>
        <location evidence="2">Extracellular space</location>
    </subcellularLocation>
</comment>
<evidence type="ECO:0000256" key="25">
    <source>
        <dbReference type="ARBA" id="ARBA00034100"/>
    </source>
</evidence>
<comment type="function">
    <text evidence="20">The dystroglycan complex is involved in a number of processes including laminin and basement membrane assembly, sarcolemmal stability, cell survival, peripheral nerve myelination, nodal structure, cell migration, and epithelial polarization.</text>
</comment>
<dbReference type="CDD" id="cd11305">
    <property type="entry name" value="alpha_DG_C"/>
    <property type="match status" value="1"/>
</dbReference>
<keyword evidence="15" id="KW-1015">Disulfide bond</keyword>